<keyword evidence="3" id="KW-1185">Reference proteome</keyword>
<dbReference type="Proteomes" id="UP001139031">
    <property type="component" value="Unassembled WGS sequence"/>
</dbReference>
<dbReference type="Gene3D" id="1.20.910.10">
    <property type="entry name" value="Heme oxygenase-like"/>
    <property type="match status" value="1"/>
</dbReference>
<name>A0ABS7U3H3_9BACT</name>
<dbReference type="RefSeq" id="WP_224196597.1">
    <property type="nucleotide sequence ID" value="NZ_JAIRAU010000052.1"/>
</dbReference>
<comment type="caution">
    <text evidence="2">The sequence shown here is derived from an EMBL/GenBank/DDBJ whole genome shotgun (WGS) entry which is preliminary data.</text>
</comment>
<protein>
    <submittedName>
        <fullName evidence="2">Iron-containing redox enzyme family protein</fullName>
    </submittedName>
</protein>
<sequence>MTAAIEALVDVVRAALRDRAPHLAAAAATALHDLAARAFVDADGAAAAAYHGLVWDLHADPDHRTYPLRLWLVQAGYAVEEACVPPVPPEPALGPDDLLARLAAEQQQRDGLAHPLSQHMFHGDPTAADLAIYLRHHWHRSRLFYRELTELALTCPLRHASVLHRNLHDETGGEDSERAHPFLLQRLLRHLGVPHGFHDRPELPEAQAYLNNRIRCARHPSRAWGLAVLYSLEAGTPATHGNIYALLQRFGVPDHAREFHRVHMTADVEHARETAGLIGELVTSSEDQATLLASLRYHRALGRRYFDAIWREIQATR</sequence>
<gene>
    <name evidence="2" type="ORF">K7C98_37005</name>
</gene>
<evidence type="ECO:0000313" key="2">
    <source>
        <dbReference type="EMBL" id="MBZ5714865.1"/>
    </source>
</evidence>
<proteinExistence type="predicted"/>
<dbReference type="EMBL" id="JAIRAU010000052">
    <property type="protein sequence ID" value="MBZ5714865.1"/>
    <property type="molecule type" value="Genomic_DNA"/>
</dbReference>
<evidence type="ECO:0000256" key="1">
    <source>
        <dbReference type="ARBA" id="ARBA00023002"/>
    </source>
</evidence>
<dbReference type="PANTHER" id="PTHR40279">
    <property type="entry name" value="PQQC-LIKE PROTEIN"/>
    <property type="match status" value="1"/>
</dbReference>
<accession>A0ABS7U3H3</accession>
<reference evidence="2" key="1">
    <citation type="submission" date="2021-08" db="EMBL/GenBank/DDBJ databases">
        <authorList>
            <person name="Stevens D.C."/>
        </authorList>
    </citation>
    <scope>NUCLEOTIDE SEQUENCE</scope>
    <source>
        <strain evidence="2">DSM 53165</strain>
    </source>
</reference>
<dbReference type="Pfam" id="PF14518">
    <property type="entry name" value="Haem_oxygenas_2"/>
    <property type="match status" value="1"/>
</dbReference>
<dbReference type="SMART" id="SM01236">
    <property type="entry name" value="Haem_oxygenase_2"/>
    <property type="match status" value="1"/>
</dbReference>
<dbReference type="PANTHER" id="PTHR40279:SF3">
    <property type="entry name" value="4-AMINOBENZOATE SYNTHASE"/>
    <property type="match status" value="1"/>
</dbReference>
<organism evidence="2 3">
    <name type="scientific">Nannocystis pusilla</name>
    <dbReference type="NCBI Taxonomy" id="889268"/>
    <lineage>
        <taxon>Bacteria</taxon>
        <taxon>Pseudomonadati</taxon>
        <taxon>Myxococcota</taxon>
        <taxon>Polyangia</taxon>
        <taxon>Nannocystales</taxon>
        <taxon>Nannocystaceae</taxon>
        <taxon>Nannocystis</taxon>
    </lineage>
</organism>
<dbReference type="InterPro" id="IPR039068">
    <property type="entry name" value="PqqC-like"/>
</dbReference>
<dbReference type="InterPro" id="IPR016084">
    <property type="entry name" value="Haem_Oase-like_multi-hlx"/>
</dbReference>
<keyword evidence="1" id="KW-0560">Oxidoreductase</keyword>
<dbReference type="SUPFAM" id="SSF48613">
    <property type="entry name" value="Heme oxygenase-like"/>
    <property type="match status" value="1"/>
</dbReference>
<evidence type="ECO:0000313" key="3">
    <source>
        <dbReference type="Proteomes" id="UP001139031"/>
    </source>
</evidence>